<dbReference type="SMART" id="SM00582">
    <property type="entry name" value="RPR"/>
    <property type="match status" value="1"/>
</dbReference>
<dbReference type="InterPro" id="IPR047415">
    <property type="entry name" value="Pcf11_CID"/>
</dbReference>
<dbReference type="KEGG" id="cdep:91087652"/>
<reference evidence="2" key="2">
    <citation type="journal article" date="2022" name="Elife">
        <title>Obligate sexual reproduction of a homothallic fungus closely related to the Cryptococcus pathogenic species complex.</title>
        <authorList>
            <person name="Passer A.R."/>
            <person name="Clancey S.A."/>
            <person name="Shea T."/>
            <person name="David-Palma M."/>
            <person name="Averette A.F."/>
            <person name="Boekhout T."/>
            <person name="Porcel B.M."/>
            <person name="Nowrousian M."/>
            <person name="Cuomo C.A."/>
            <person name="Sun S."/>
            <person name="Heitman J."/>
            <person name="Coelho M.A."/>
        </authorList>
    </citation>
    <scope>NUCLEOTIDE SEQUENCE</scope>
    <source>
        <strain evidence="2">CBS 7841</strain>
    </source>
</reference>
<dbReference type="InterPro" id="IPR006569">
    <property type="entry name" value="CID_dom"/>
</dbReference>
<dbReference type="RefSeq" id="XP_066068940.1">
    <property type="nucleotide sequence ID" value="XM_066212843.1"/>
</dbReference>
<dbReference type="GO" id="GO:0031124">
    <property type="term" value="P:mRNA 3'-end processing"/>
    <property type="evidence" value="ECO:0007669"/>
    <property type="project" value="InterPro"/>
</dbReference>
<sequence>MAYHVYPPFQPTPFYPPAQAPPYPADSFRRQYADRLRTLTFNSRPIIQELSLMAMAARDRNDWDAMQAVVEEIELAVLRAHPAQKLPLLYLLDSISKNVGPPYTTHLLPSIMPRLYIKTYRDVDGVTKTKMEEMIGLWRTSGHDGHDLYGSQVREQVEKELFGSSGLQGTKTPNRQQVQVLVTAALENKRREIAINPGDVVLSRQLNALMGIGDLLNKSAVQPQELTMIMEQVQAMATSVSSASTLTLPPATPVWNGPSSVGHHAPANLPPFPPKMPANGGDSSAPVGIPPFPTPPMAVSSPTVVKFSTPVPPIPSTTPVSAPAASSNPNIPVDVARILQTLNKSGIGSQTPTHEVNPETLQPKTGLEAYEELILNLDIKLQSIDLNASHHLWFDHLPHRCQQCGMRFTSADAAFDAHMDWHFRRNRKERESLGRGAHRKWLPRIEEWIHDTLLATHTDTLSPTRNHKATVSAERLAQLRQKWVKVPENLKEKASVCPVCKEAFKAEWSEAEEEWIWKNALNINGNYYHATCRAEQTSALKRLRAADPNRRTSTSGSPRTTPSNDLPKMENQKRKAGEGEQDDESAKRVKAENYNE</sequence>
<dbReference type="GO" id="GO:0005849">
    <property type="term" value="C:mRNA cleavage factor complex"/>
    <property type="evidence" value="ECO:0007669"/>
    <property type="project" value="TreeGrafter"/>
</dbReference>
<dbReference type="InterPro" id="IPR008942">
    <property type="entry name" value="ENTH_VHS"/>
</dbReference>
<dbReference type="EMBL" id="CP143787">
    <property type="protein sequence ID" value="WVN88240.1"/>
    <property type="molecule type" value="Genomic_DNA"/>
</dbReference>
<feature type="compositionally biased region" description="Low complexity" evidence="1">
    <location>
        <begin position="551"/>
        <end position="564"/>
    </location>
</feature>
<evidence type="ECO:0000313" key="2">
    <source>
        <dbReference type="EMBL" id="WVN88240.1"/>
    </source>
</evidence>
<dbReference type="GeneID" id="91087652"/>
<dbReference type="InterPro" id="IPR054127">
    <property type="entry name" value="Pcf11_C"/>
</dbReference>
<dbReference type="GO" id="GO:0003729">
    <property type="term" value="F:mRNA binding"/>
    <property type="evidence" value="ECO:0007669"/>
    <property type="project" value="InterPro"/>
</dbReference>
<accession>A0A1E3IIC6</accession>
<dbReference type="VEuPathDB" id="FungiDB:L203_02963"/>
<feature type="region of interest" description="Disordered" evidence="1">
    <location>
        <begin position="545"/>
        <end position="596"/>
    </location>
</feature>
<keyword evidence="3" id="KW-1185">Reference proteome</keyword>
<dbReference type="OrthoDB" id="2129491at2759"/>
<dbReference type="CDD" id="cd16982">
    <property type="entry name" value="CID_Pcf11"/>
    <property type="match status" value="1"/>
</dbReference>
<dbReference type="PROSITE" id="PS51391">
    <property type="entry name" value="CID"/>
    <property type="match status" value="1"/>
</dbReference>
<dbReference type="GO" id="GO:0006369">
    <property type="term" value="P:termination of RNA polymerase II transcription"/>
    <property type="evidence" value="ECO:0007669"/>
    <property type="project" value="InterPro"/>
</dbReference>
<organism evidence="2 3">
    <name type="scientific">Cryptococcus depauperatus CBS 7841</name>
    <dbReference type="NCBI Taxonomy" id="1295531"/>
    <lineage>
        <taxon>Eukaryota</taxon>
        <taxon>Fungi</taxon>
        <taxon>Dikarya</taxon>
        <taxon>Basidiomycota</taxon>
        <taxon>Agaricomycotina</taxon>
        <taxon>Tremellomycetes</taxon>
        <taxon>Tremellales</taxon>
        <taxon>Cryptococcaceae</taxon>
        <taxon>Cryptococcus</taxon>
    </lineage>
</organism>
<dbReference type="Pfam" id="PF04818">
    <property type="entry name" value="CID"/>
    <property type="match status" value="1"/>
</dbReference>
<gene>
    <name evidence="2" type="ORF">L203_103441</name>
</gene>
<dbReference type="Proteomes" id="UP000094043">
    <property type="component" value="Chromosome 4"/>
</dbReference>
<dbReference type="GO" id="GO:0000993">
    <property type="term" value="F:RNA polymerase II complex binding"/>
    <property type="evidence" value="ECO:0007669"/>
    <property type="project" value="InterPro"/>
</dbReference>
<dbReference type="InterPro" id="IPR045154">
    <property type="entry name" value="PCF11-like"/>
</dbReference>
<dbReference type="FunFam" id="1.25.40.90:FF:000016">
    <property type="entry name" value="mRNA cleavage factor complex component Pcf11"/>
    <property type="match status" value="1"/>
</dbReference>
<dbReference type="AlphaFoldDB" id="A0A1E3IIC6"/>
<reference evidence="2" key="3">
    <citation type="submission" date="2024-01" db="EMBL/GenBank/DDBJ databases">
        <authorList>
            <person name="Coelho M.A."/>
            <person name="David-Palma M."/>
            <person name="Shea T."/>
            <person name="Sun S."/>
            <person name="Cuomo C.A."/>
            <person name="Heitman J."/>
        </authorList>
    </citation>
    <scope>NUCLEOTIDE SEQUENCE</scope>
    <source>
        <strain evidence="2">CBS 7841</strain>
    </source>
</reference>
<evidence type="ECO:0000313" key="3">
    <source>
        <dbReference type="Proteomes" id="UP000094043"/>
    </source>
</evidence>
<dbReference type="PANTHER" id="PTHR15921">
    <property type="entry name" value="PRE-MRNA CLEAVAGE COMPLEX II"/>
    <property type="match status" value="1"/>
</dbReference>
<dbReference type="Gene3D" id="1.25.40.90">
    <property type="match status" value="1"/>
</dbReference>
<reference evidence="2" key="1">
    <citation type="submission" date="2016-06" db="EMBL/GenBank/DDBJ databases">
        <authorList>
            <person name="Cuomo C."/>
            <person name="Litvintseva A."/>
            <person name="Heitman J."/>
            <person name="Chen Y."/>
            <person name="Sun S."/>
            <person name="Springer D."/>
            <person name="Dromer F."/>
            <person name="Young S."/>
            <person name="Zeng Q."/>
            <person name="Chapman S."/>
            <person name="Gujja S."/>
            <person name="Saif S."/>
            <person name="Birren B."/>
        </authorList>
    </citation>
    <scope>NUCLEOTIDE SEQUENCE</scope>
    <source>
        <strain evidence="2">CBS 7841</strain>
    </source>
</reference>
<dbReference type="GO" id="GO:0005737">
    <property type="term" value="C:cytoplasm"/>
    <property type="evidence" value="ECO:0007669"/>
    <property type="project" value="TreeGrafter"/>
</dbReference>
<feature type="compositionally biased region" description="Basic and acidic residues" evidence="1">
    <location>
        <begin position="567"/>
        <end position="596"/>
    </location>
</feature>
<evidence type="ECO:0000256" key="1">
    <source>
        <dbReference type="SAM" id="MobiDB-lite"/>
    </source>
</evidence>
<dbReference type="SUPFAM" id="SSF48464">
    <property type="entry name" value="ENTH/VHS domain"/>
    <property type="match status" value="1"/>
</dbReference>
<name>A0A1E3IIC6_9TREE</name>
<proteinExistence type="predicted"/>
<dbReference type="PANTHER" id="PTHR15921:SF3">
    <property type="entry name" value="PRE-MRNA CLEAVAGE COMPLEX 2 PROTEIN PCF11"/>
    <property type="match status" value="1"/>
</dbReference>
<dbReference type="Pfam" id="PF21936">
    <property type="entry name" value="Pcf11_C"/>
    <property type="match status" value="1"/>
</dbReference>
<protein>
    <submittedName>
        <fullName evidence="2">Uncharacterized protein</fullName>
    </submittedName>
</protein>